<evidence type="ECO:0000313" key="5">
    <source>
        <dbReference type="Proteomes" id="UP000886757"/>
    </source>
</evidence>
<dbReference type="Pfam" id="PF08239">
    <property type="entry name" value="SH3_3"/>
    <property type="match status" value="1"/>
</dbReference>
<dbReference type="Pfam" id="PF17802">
    <property type="entry name" value="SpaA"/>
    <property type="match status" value="3"/>
</dbReference>
<feature type="compositionally biased region" description="Polar residues" evidence="1">
    <location>
        <begin position="1499"/>
        <end position="1510"/>
    </location>
</feature>
<reference evidence="4" key="1">
    <citation type="submission" date="2020-10" db="EMBL/GenBank/DDBJ databases">
        <authorList>
            <person name="Gilroy R."/>
        </authorList>
    </citation>
    <scope>NUCLEOTIDE SEQUENCE</scope>
    <source>
        <strain evidence="4">ChiSjej4B22-8148</strain>
    </source>
</reference>
<organism evidence="4 5">
    <name type="scientific">Candidatus Choladousia intestinavium</name>
    <dbReference type="NCBI Taxonomy" id="2840727"/>
    <lineage>
        <taxon>Bacteria</taxon>
        <taxon>Bacillati</taxon>
        <taxon>Bacillota</taxon>
        <taxon>Clostridia</taxon>
        <taxon>Lachnospirales</taxon>
        <taxon>Lachnospiraceae</taxon>
        <taxon>Lachnospiraceae incertae sedis</taxon>
        <taxon>Candidatus Choladousia</taxon>
    </lineage>
</organism>
<gene>
    <name evidence="4" type="ORF">IAB31_07470</name>
</gene>
<dbReference type="EMBL" id="DVGK01000082">
    <property type="protein sequence ID" value="HIR13746.1"/>
    <property type="molecule type" value="Genomic_DNA"/>
</dbReference>
<dbReference type="SUPFAM" id="SSF49478">
    <property type="entry name" value="Cna protein B-type domain"/>
    <property type="match status" value="1"/>
</dbReference>
<feature type="domain" description="SH3b" evidence="3">
    <location>
        <begin position="75"/>
        <end position="149"/>
    </location>
</feature>
<feature type="compositionally biased region" description="Acidic residues" evidence="1">
    <location>
        <begin position="45"/>
        <end position="58"/>
    </location>
</feature>
<accession>A0A9D1ACS8</accession>
<feature type="non-terminal residue" evidence="4">
    <location>
        <position position="1558"/>
    </location>
</feature>
<comment type="caution">
    <text evidence="4">The sequence shown here is derived from an EMBL/GenBank/DDBJ whole genome shotgun (WGS) entry which is preliminary data.</text>
</comment>
<feature type="signal peptide" evidence="2">
    <location>
        <begin position="1"/>
        <end position="30"/>
    </location>
</feature>
<evidence type="ECO:0000256" key="2">
    <source>
        <dbReference type="SAM" id="SignalP"/>
    </source>
</evidence>
<reference evidence="4" key="2">
    <citation type="journal article" date="2021" name="PeerJ">
        <title>Extensive microbial diversity within the chicken gut microbiome revealed by metagenomics and culture.</title>
        <authorList>
            <person name="Gilroy R."/>
            <person name="Ravi A."/>
            <person name="Getino M."/>
            <person name="Pursley I."/>
            <person name="Horton D.L."/>
            <person name="Alikhan N.F."/>
            <person name="Baker D."/>
            <person name="Gharbi K."/>
            <person name="Hall N."/>
            <person name="Watson M."/>
            <person name="Adriaenssens E.M."/>
            <person name="Foster-Nyarko E."/>
            <person name="Jarju S."/>
            <person name="Secka A."/>
            <person name="Antonio M."/>
            <person name="Oren A."/>
            <person name="Chaudhuri R.R."/>
            <person name="La Ragione R."/>
            <person name="Hildebrand F."/>
            <person name="Pallen M.J."/>
        </authorList>
    </citation>
    <scope>NUCLEOTIDE SEQUENCE</scope>
    <source>
        <strain evidence="4">ChiSjej4B22-8148</strain>
    </source>
</reference>
<feature type="chain" id="PRO_5039313947" evidence="2">
    <location>
        <begin position="31"/>
        <end position="1558"/>
    </location>
</feature>
<feature type="compositionally biased region" description="Polar residues" evidence="1">
    <location>
        <begin position="60"/>
        <end position="75"/>
    </location>
</feature>
<dbReference type="Gene3D" id="2.60.40.10">
    <property type="entry name" value="Immunoglobulins"/>
    <property type="match status" value="5"/>
</dbReference>
<dbReference type="Proteomes" id="UP000886757">
    <property type="component" value="Unassembled WGS sequence"/>
</dbReference>
<protein>
    <submittedName>
        <fullName evidence="4">SH3 domain-containing protein</fullName>
    </submittedName>
</protein>
<dbReference type="Gene3D" id="2.30.30.40">
    <property type="entry name" value="SH3 Domains"/>
    <property type="match status" value="1"/>
</dbReference>
<sequence>MRKRNRWTRLLAMILAVAMVLSSQSVTAFATQFGAVVNNGTNETETPDETQTTDETDSEANSLPSPDQSAETTVNKPGIITAETSVNLREEPGTDSIVVTQLENGTSVTVVSQISVSGADSEEELWYRVKYEEGNVEGYVHSDYVVLEQANTMLLEGDETDESEETPESESLSVDDTAESYYGQNASNRQTVATVSIRKDFSGTTVKAGETVNYIINYTLRAAANYGYANQAQSLYDTYDDTEIRLKLPSGLSIDTTTAISGVTASYDTVTGEYVFTLANDSINAQSATSGSFSIPVDVEGNGSLEIGHEFDMDGAAEYLKIITHFTVKDKTDEENIRDVETYTQTNATSSVLDTLTSTTDDEWGIEKSYVENTVSPNRSQVTVRFLLKVGLIQRTEESGEIREEIVSDEGVYARVGRVPFADGSTIDLTDTLAELKDRLGTTTISPVSITVTENFGDQTPHSVTSGTETSVAVNTCGAKGISGVASSAPYYSEYYVDVVYPYEKFIAQYYDTNRNPLTITNTASIAYTLKGGSENTDSSTATTSIVEVTSPAELTIQKYVLGYGESGQGTLYAYTANGWAPVSGPAGFTITNTDGKGATLYTRVSNGDGTYTYSTLSTDGIVSIDPSVSGADGTVTVYLDPGAYTIKETTVPVNTVSKTEAQNKTLTAEANTTVSFTNQELLGTIRIEKQGTVNGNTSGLNGAQFGLYAGTDPNCEGGPLRTGTTAAEGNTNGILEFDRLIPGTYYVKEISAPEGYIADTQIWTVEITKADDVVTVTVSGNTDSTVTDRIQSTNISNTAYLQLQKQYRWFGSTTSNENWQNVNNGNYRLFDDAFTLLRSTDSTLSKEQWDEVATNLDLSSSGTYLSSALDVYDANGRLYYYCFKEVLPDNWHAAGETIETTASGTRRIVYSNSVTLEQKQGHASSDPQKIVMQNTQNGTLTLTKRFVTINAQGQKVVSTANSSKAASFDLYREINGVYTKVNTDSYTTNASGQITVPNLPAMDVSGNIIDYYWVETTGTGYLQESSASNVTTINVGTGDGQTQALTAVGPFNFSSDTAAGGANLNQSVTVTNVEQKVPVKILKIDENTKSYLPGAKITIYRGSVEDSNIVTGYNNVAIPEGGLTAVLETGYEYIIRETTVPPHYTKAADIEIDLTDKTVTSAGSDLVTETLSNKPDPSVTITKNRKNADGSTTTLAGTSFEVYTRSADGSFVRVTEDGQNVTLVSGTPLYLKAGTYYLHEVVTSDMQVLDPDDYKEQYESYKHEYDDINKVFYFGPYTVQDQMATQSLGTITNISSLGNVQVKKTDEEGNPLKGAELEIYYKGADGEHVVQTLETPESGVVTFTGLQVYESDGTKRTYYIREKTAPEGYYSDGTELETTLIAGEQITTVHGATGEGAQPLTLVNKEETTFTVKKVYYDVWEHSFTNTEISLQGAEIALYRKTSDGYEFVEMKSTDVLGQVTFEGLTQEDEYVAVEYSIPDREELKFVEPKNGKLLSEDSPSNPPTTLTEDQLKNYNVVSRQGTAVQTMTNVIHWTQLRVEKFKMVYEEGVDPSNPGD</sequence>
<evidence type="ECO:0000313" key="4">
    <source>
        <dbReference type="EMBL" id="HIR13746.1"/>
    </source>
</evidence>
<evidence type="ECO:0000259" key="3">
    <source>
        <dbReference type="PROSITE" id="PS51781"/>
    </source>
</evidence>
<dbReference type="InterPro" id="IPR041033">
    <property type="entry name" value="SpaA_PFL_dom_1"/>
</dbReference>
<name>A0A9D1ACS8_9FIRM</name>
<dbReference type="SMART" id="SM00287">
    <property type="entry name" value="SH3b"/>
    <property type="match status" value="1"/>
</dbReference>
<keyword evidence="2" id="KW-0732">Signal</keyword>
<feature type="region of interest" description="Disordered" evidence="1">
    <location>
        <begin position="38"/>
        <end position="78"/>
    </location>
</feature>
<feature type="region of interest" description="Disordered" evidence="1">
    <location>
        <begin position="1490"/>
        <end position="1510"/>
    </location>
</feature>
<proteinExistence type="predicted"/>
<dbReference type="InterPro" id="IPR003646">
    <property type="entry name" value="SH3-like_bac-type"/>
</dbReference>
<dbReference type="PROSITE" id="PS51781">
    <property type="entry name" value="SH3B"/>
    <property type="match status" value="1"/>
</dbReference>
<evidence type="ECO:0000256" key="1">
    <source>
        <dbReference type="SAM" id="MobiDB-lite"/>
    </source>
</evidence>
<dbReference type="InterPro" id="IPR013783">
    <property type="entry name" value="Ig-like_fold"/>
</dbReference>